<gene>
    <name evidence="8" type="ORF">PP769_15100</name>
</gene>
<dbReference type="AlphaFoldDB" id="A0AA96G9I6"/>
<dbReference type="InterPro" id="IPR036291">
    <property type="entry name" value="NAD(P)-bd_dom_sf"/>
</dbReference>
<evidence type="ECO:0000256" key="1">
    <source>
        <dbReference type="ARBA" id="ARBA00001947"/>
    </source>
</evidence>
<name>A0AA96G9I6_9BACT</name>
<dbReference type="Gene3D" id="3.90.180.10">
    <property type="entry name" value="Medium-chain alcohol dehydrogenases, catalytic domain"/>
    <property type="match status" value="1"/>
</dbReference>
<dbReference type="PANTHER" id="PTHR43350:SF2">
    <property type="entry name" value="GROES-LIKE ZINC-BINDING ALCOHOL DEHYDROGENASE FAMILY PROTEIN"/>
    <property type="match status" value="1"/>
</dbReference>
<evidence type="ECO:0000256" key="3">
    <source>
        <dbReference type="ARBA" id="ARBA00022723"/>
    </source>
</evidence>
<dbReference type="Pfam" id="PF08240">
    <property type="entry name" value="ADH_N"/>
    <property type="match status" value="1"/>
</dbReference>
<dbReference type="Proteomes" id="UP001302719">
    <property type="component" value="Chromosome"/>
</dbReference>
<sequence length="317" mass="34083">MRGLVLHQKLHLQTDLPLPPRPHGEARIRVIQAGICSTDIQLLKGYMAFQGVLGHEFVGIVDEAPDKELIGKRVVGEINAACRTCETCANGHPTHCPHRTTLGIQGRDGAFADYLTLPVENLFVVPDSISDDQAVFIEPLAAACEIPQLISIKPTDRVVVIGDGKLGILCAQILGLSGCAVTLLGRHSDQDTWLTHMGIKVTSHPADISPGADIIVEATGSPGGFSTAMQLIRPRGTLVLKSTYHGNLSLNMAALVIQEISLIGSRCGPFPPAIRLLESNYIRVDPLIHARYALLDGVRAMEKASQSGVRKVILHMT</sequence>
<reference evidence="8 9" key="1">
    <citation type="submission" date="2023-01" db="EMBL/GenBank/DDBJ databases">
        <title>Cultivation and genomic characterization of new, ubiquitous marine nitrite-oxidizing bacteria from the Nitrospirales.</title>
        <authorList>
            <person name="Mueller A.J."/>
            <person name="Daebeler A."/>
            <person name="Herbold C.W."/>
            <person name="Kirkegaard R.H."/>
            <person name="Daims H."/>
        </authorList>
    </citation>
    <scope>NUCLEOTIDE SEQUENCE [LARGE SCALE GENOMIC DNA]</scope>
    <source>
        <strain evidence="8 9">VA</strain>
    </source>
</reference>
<dbReference type="Pfam" id="PF00107">
    <property type="entry name" value="ADH_zinc_N"/>
    <property type="match status" value="1"/>
</dbReference>
<keyword evidence="9" id="KW-1185">Reference proteome</keyword>
<dbReference type="SUPFAM" id="SSF51735">
    <property type="entry name" value="NAD(P)-binding Rossmann-fold domains"/>
    <property type="match status" value="1"/>
</dbReference>
<evidence type="ECO:0000256" key="2">
    <source>
        <dbReference type="ARBA" id="ARBA00008072"/>
    </source>
</evidence>
<evidence type="ECO:0000259" key="7">
    <source>
        <dbReference type="Pfam" id="PF08240"/>
    </source>
</evidence>
<protein>
    <submittedName>
        <fullName evidence="8">Alcohol dehydrogenase catalytic domain-containing protein</fullName>
    </submittedName>
</protein>
<keyword evidence="3" id="KW-0479">Metal-binding</keyword>
<evidence type="ECO:0000256" key="4">
    <source>
        <dbReference type="ARBA" id="ARBA00022833"/>
    </source>
</evidence>
<comment type="similarity">
    <text evidence="2">Belongs to the zinc-containing alcohol dehydrogenase family.</text>
</comment>
<dbReference type="InterPro" id="IPR011032">
    <property type="entry name" value="GroES-like_sf"/>
</dbReference>
<feature type="domain" description="Alcohol dehydrogenase-like C-terminal" evidence="6">
    <location>
        <begin position="166"/>
        <end position="277"/>
    </location>
</feature>
<dbReference type="RefSeq" id="WP_312641596.1">
    <property type="nucleotide sequence ID" value="NZ_CP116967.1"/>
</dbReference>
<dbReference type="Gene3D" id="3.40.50.720">
    <property type="entry name" value="NAD(P)-binding Rossmann-like Domain"/>
    <property type="match status" value="1"/>
</dbReference>
<dbReference type="SUPFAM" id="SSF50129">
    <property type="entry name" value="GroES-like"/>
    <property type="match status" value="1"/>
</dbReference>
<organism evidence="8 9">
    <name type="scientific">Candidatus Nitrospira allomarina</name>
    <dbReference type="NCBI Taxonomy" id="3020900"/>
    <lineage>
        <taxon>Bacteria</taxon>
        <taxon>Pseudomonadati</taxon>
        <taxon>Nitrospirota</taxon>
        <taxon>Nitrospiria</taxon>
        <taxon>Nitrospirales</taxon>
        <taxon>Nitrospiraceae</taxon>
        <taxon>Nitrospira</taxon>
    </lineage>
</organism>
<feature type="domain" description="Alcohol dehydrogenase-like N-terminal" evidence="7">
    <location>
        <begin position="24"/>
        <end position="127"/>
    </location>
</feature>
<keyword evidence="5" id="KW-0560">Oxidoreductase</keyword>
<dbReference type="GO" id="GO:0046872">
    <property type="term" value="F:metal ion binding"/>
    <property type="evidence" value="ECO:0007669"/>
    <property type="project" value="UniProtKB-KW"/>
</dbReference>
<dbReference type="KEGG" id="nall:PP769_15100"/>
<keyword evidence="4" id="KW-0862">Zinc</keyword>
<dbReference type="InterPro" id="IPR013154">
    <property type="entry name" value="ADH-like_N"/>
</dbReference>
<evidence type="ECO:0000313" key="8">
    <source>
        <dbReference type="EMBL" id="WNM57287.1"/>
    </source>
</evidence>
<evidence type="ECO:0000259" key="6">
    <source>
        <dbReference type="Pfam" id="PF00107"/>
    </source>
</evidence>
<dbReference type="GO" id="GO:0016491">
    <property type="term" value="F:oxidoreductase activity"/>
    <property type="evidence" value="ECO:0007669"/>
    <property type="project" value="UniProtKB-KW"/>
</dbReference>
<dbReference type="PANTHER" id="PTHR43350">
    <property type="entry name" value="NAD-DEPENDENT ALCOHOL DEHYDROGENASE"/>
    <property type="match status" value="1"/>
</dbReference>
<dbReference type="CDD" id="cd08242">
    <property type="entry name" value="MDR_like"/>
    <property type="match status" value="1"/>
</dbReference>
<proteinExistence type="inferred from homology"/>
<evidence type="ECO:0000256" key="5">
    <source>
        <dbReference type="ARBA" id="ARBA00023002"/>
    </source>
</evidence>
<dbReference type="EMBL" id="CP116967">
    <property type="protein sequence ID" value="WNM57287.1"/>
    <property type="molecule type" value="Genomic_DNA"/>
</dbReference>
<dbReference type="InterPro" id="IPR013149">
    <property type="entry name" value="ADH-like_C"/>
</dbReference>
<evidence type="ECO:0000313" key="9">
    <source>
        <dbReference type="Proteomes" id="UP001302719"/>
    </source>
</evidence>
<comment type="cofactor">
    <cofactor evidence="1">
        <name>Zn(2+)</name>
        <dbReference type="ChEBI" id="CHEBI:29105"/>
    </cofactor>
</comment>
<accession>A0AA96G9I6</accession>